<reference evidence="2" key="1">
    <citation type="submission" date="2017-02" db="UniProtKB">
        <authorList>
            <consortium name="WormBaseParasite"/>
        </authorList>
    </citation>
    <scope>IDENTIFICATION</scope>
</reference>
<dbReference type="WBParaSite" id="ALUE_0001473501-mRNA-1">
    <property type="protein sequence ID" value="ALUE_0001473501-mRNA-1"/>
    <property type="gene ID" value="ALUE_0001473501"/>
</dbReference>
<organism evidence="1 2">
    <name type="scientific">Ascaris lumbricoides</name>
    <name type="common">Giant roundworm</name>
    <dbReference type="NCBI Taxonomy" id="6252"/>
    <lineage>
        <taxon>Eukaryota</taxon>
        <taxon>Metazoa</taxon>
        <taxon>Ecdysozoa</taxon>
        <taxon>Nematoda</taxon>
        <taxon>Chromadorea</taxon>
        <taxon>Rhabditida</taxon>
        <taxon>Spirurina</taxon>
        <taxon>Ascaridomorpha</taxon>
        <taxon>Ascaridoidea</taxon>
        <taxon>Ascarididae</taxon>
        <taxon>Ascaris</taxon>
    </lineage>
</organism>
<name>A0A0M3IAT6_ASCLU</name>
<evidence type="ECO:0000313" key="2">
    <source>
        <dbReference type="WBParaSite" id="ALUE_0001473501-mRNA-1"/>
    </source>
</evidence>
<keyword evidence="1" id="KW-1185">Reference proteome</keyword>
<dbReference type="Proteomes" id="UP000036681">
    <property type="component" value="Unplaced"/>
</dbReference>
<dbReference type="AlphaFoldDB" id="A0A0M3IAT6"/>
<protein>
    <submittedName>
        <fullName evidence="2">Uncharacterized protein</fullName>
    </submittedName>
</protein>
<proteinExistence type="predicted"/>
<evidence type="ECO:0000313" key="1">
    <source>
        <dbReference type="Proteomes" id="UP000036681"/>
    </source>
</evidence>
<sequence>MSEKRRSYIEDLTTDVVIYKRKKMPAYMCFRGIERRCNIGLSQSRVCLLPVVGIEKGEIPSFKNIASPRCPKDLWSERVASRLDVTSSGKCRIFPLVKRNHSKVVLSGIPSPTFVPVPFFTATLRIISCISEEFRSRVPKRHDGGTLQERVARAGAVASLANSLACNVQSLKSERMLKP</sequence>
<accession>A0A0M3IAT6</accession>